<comment type="caution">
    <text evidence="4">The sequence shown here is derived from an EMBL/GenBank/DDBJ whole genome shotgun (WGS) entry which is preliminary data.</text>
</comment>
<keyword evidence="2" id="KW-0472">Membrane</keyword>
<evidence type="ECO:0000256" key="1">
    <source>
        <dbReference type="SAM" id="MobiDB-lite"/>
    </source>
</evidence>
<dbReference type="Gene3D" id="1.10.260.40">
    <property type="entry name" value="lambda repressor-like DNA-binding domains"/>
    <property type="match status" value="1"/>
</dbReference>
<proteinExistence type="predicted"/>
<evidence type="ECO:0000259" key="3">
    <source>
        <dbReference type="SMART" id="SM00530"/>
    </source>
</evidence>
<sequence length="365" mass="38803">MEQTPQSDTDQAVRSTGVGPTLKAAREKTGKSLAEVATMLRIRQPYLLALEEGRHRDLPGGTYAIGFLRTYGDFLGLDGEEMVRRFRAEAAGDLHSRSELVFPSPVSEGRVPGGAILFLGLMFAAIAYGAWYWLSARDMKVADLVPNLPDRLSGLVGNQEAAKTLPPAPKPDEPPAANPAAPASSKDSEVVPPSESDDDAKTKADPAKQEPAKVEPAKPEKAKTEPAKTEKGKPEPAKPEIAKPEPARPEPAKVEPAKPAAESPAESPTLKMTSQDSSGSRVTLTATGDDCWVQVREMDGQLLMSRLLRKGDSYSVPNRPGLTLMVGNAGALDVSVDGKKAPSLGSSGMVRRDIRLDPDKLLTGG</sequence>
<feature type="compositionally biased region" description="Low complexity" evidence="1">
    <location>
        <begin position="257"/>
        <end position="268"/>
    </location>
</feature>
<dbReference type="PANTHER" id="PTHR34475">
    <property type="match status" value="1"/>
</dbReference>
<dbReference type="SMART" id="SM00530">
    <property type="entry name" value="HTH_XRE"/>
    <property type="match status" value="1"/>
</dbReference>
<name>A0A178M9C5_9PROT</name>
<feature type="transmembrane region" description="Helical" evidence="2">
    <location>
        <begin position="115"/>
        <end position="134"/>
    </location>
</feature>
<evidence type="ECO:0000256" key="2">
    <source>
        <dbReference type="SAM" id="Phobius"/>
    </source>
</evidence>
<dbReference type="RefSeq" id="WP_068504140.1">
    <property type="nucleotide sequence ID" value="NZ_LWQU01000185.1"/>
</dbReference>
<dbReference type="SUPFAM" id="SSF47413">
    <property type="entry name" value="lambda repressor-like DNA-binding domains"/>
    <property type="match status" value="1"/>
</dbReference>
<keyword evidence="5" id="KW-1185">Reference proteome</keyword>
<dbReference type="InterPro" id="IPR025194">
    <property type="entry name" value="RodZ-like_C"/>
</dbReference>
<dbReference type="EMBL" id="LWQU01000185">
    <property type="protein sequence ID" value="OAN45360.1"/>
    <property type="molecule type" value="Genomic_DNA"/>
</dbReference>
<keyword evidence="2" id="KW-1133">Transmembrane helix</keyword>
<dbReference type="AlphaFoldDB" id="A0A178M9C5"/>
<dbReference type="STRING" id="1437059.A6A05_04370"/>
<dbReference type="PANTHER" id="PTHR34475:SF1">
    <property type="entry name" value="CYTOSKELETON PROTEIN RODZ"/>
    <property type="match status" value="1"/>
</dbReference>
<dbReference type="GO" id="GO:0003677">
    <property type="term" value="F:DNA binding"/>
    <property type="evidence" value="ECO:0007669"/>
    <property type="project" value="InterPro"/>
</dbReference>
<dbReference type="InterPro" id="IPR001387">
    <property type="entry name" value="Cro/C1-type_HTH"/>
</dbReference>
<feature type="domain" description="HTH cro/C1-type" evidence="3">
    <location>
        <begin position="21"/>
        <end position="82"/>
    </location>
</feature>
<protein>
    <recommendedName>
        <fullName evidence="3">HTH cro/C1-type domain-containing protein</fullName>
    </recommendedName>
</protein>
<keyword evidence="2" id="KW-0812">Transmembrane</keyword>
<accession>A0A178M9C5</accession>
<dbReference type="InterPro" id="IPR010982">
    <property type="entry name" value="Lambda_DNA-bd_dom_sf"/>
</dbReference>
<organism evidence="4 5">
    <name type="scientific">Magnetospirillum moscoviense</name>
    <dbReference type="NCBI Taxonomy" id="1437059"/>
    <lineage>
        <taxon>Bacteria</taxon>
        <taxon>Pseudomonadati</taxon>
        <taxon>Pseudomonadota</taxon>
        <taxon>Alphaproteobacteria</taxon>
        <taxon>Rhodospirillales</taxon>
        <taxon>Rhodospirillaceae</taxon>
        <taxon>Magnetospirillum</taxon>
    </lineage>
</organism>
<dbReference type="CDD" id="cd00093">
    <property type="entry name" value="HTH_XRE"/>
    <property type="match status" value="1"/>
</dbReference>
<feature type="compositionally biased region" description="Polar residues" evidence="1">
    <location>
        <begin position="1"/>
        <end position="14"/>
    </location>
</feature>
<feature type="compositionally biased region" description="Pro residues" evidence="1">
    <location>
        <begin position="166"/>
        <end position="177"/>
    </location>
</feature>
<evidence type="ECO:0000313" key="5">
    <source>
        <dbReference type="Proteomes" id="UP000078543"/>
    </source>
</evidence>
<feature type="compositionally biased region" description="Basic and acidic residues" evidence="1">
    <location>
        <begin position="199"/>
        <end position="256"/>
    </location>
</feature>
<dbReference type="Pfam" id="PF13413">
    <property type="entry name" value="HTH_25"/>
    <property type="match status" value="1"/>
</dbReference>
<evidence type="ECO:0000313" key="4">
    <source>
        <dbReference type="EMBL" id="OAN45360.1"/>
    </source>
</evidence>
<dbReference type="InterPro" id="IPR050400">
    <property type="entry name" value="Bact_Cytoskel_RodZ"/>
</dbReference>
<gene>
    <name evidence="4" type="ORF">A6A05_04370</name>
</gene>
<feature type="region of interest" description="Disordered" evidence="1">
    <location>
        <begin position="1"/>
        <end position="26"/>
    </location>
</feature>
<dbReference type="Proteomes" id="UP000078543">
    <property type="component" value="Unassembled WGS sequence"/>
</dbReference>
<dbReference type="Pfam" id="PF13464">
    <property type="entry name" value="RodZ_C"/>
    <property type="match status" value="1"/>
</dbReference>
<reference evidence="4 5" key="1">
    <citation type="submission" date="2016-04" db="EMBL/GenBank/DDBJ databases">
        <title>Draft genome sequence of freshwater magnetotactic bacteria Magnetospirillum marisnigri SP-1 and Magnetospirillum moscoviense BB-1.</title>
        <authorList>
            <person name="Koziaeva V."/>
            <person name="Dziuba M.V."/>
            <person name="Ivanov T.M."/>
            <person name="Kuznetsov B."/>
            <person name="Grouzdev D.S."/>
        </authorList>
    </citation>
    <scope>NUCLEOTIDE SEQUENCE [LARGE SCALE GENOMIC DNA]</scope>
    <source>
        <strain evidence="4 5">BB-1</strain>
    </source>
</reference>
<feature type="region of interest" description="Disordered" evidence="1">
    <location>
        <begin position="161"/>
        <end position="283"/>
    </location>
</feature>
<feature type="compositionally biased region" description="Polar residues" evidence="1">
    <location>
        <begin position="270"/>
        <end position="283"/>
    </location>
</feature>